<evidence type="ECO:0000313" key="2">
    <source>
        <dbReference type="Proteomes" id="UP000821845"/>
    </source>
</evidence>
<protein>
    <submittedName>
        <fullName evidence="1">Uncharacterized protein</fullName>
    </submittedName>
</protein>
<reference evidence="1" key="1">
    <citation type="submission" date="2020-05" db="EMBL/GenBank/DDBJ databases">
        <title>Large-scale comparative analyses of tick genomes elucidate their genetic diversity and vector capacities.</title>
        <authorList>
            <person name="Jia N."/>
            <person name="Wang J."/>
            <person name="Shi W."/>
            <person name="Du L."/>
            <person name="Sun Y."/>
            <person name="Zhan W."/>
            <person name="Jiang J."/>
            <person name="Wang Q."/>
            <person name="Zhang B."/>
            <person name="Ji P."/>
            <person name="Sakyi L.B."/>
            <person name="Cui X."/>
            <person name="Yuan T."/>
            <person name="Jiang B."/>
            <person name="Yang W."/>
            <person name="Lam T.T.-Y."/>
            <person name="Chang Q."/>
            <person name="Ding S."/>
            <person name="Wang X."/>
            <person name="Zhu J."/>
            <person name="Ruan X."/>
            <person name="Zhao L."/>
            <person name="Wei J."/>
            <person name="Que T."/>
            <person name="Du C."/>
            <person name="Cheng J."/>
            <person name="Dai P."/>
            <person name="Han X."/>
            <person name="Huang E."/>
            <person name="Gao Y."/>
            <person name="Liu J."/>
            <person name="Shao H."/>
            <person name="Ye R."/>
            <person name="Li L."/>
            <person name="Wei W."/>
            <person name="Wang X."/>
            <person name="Wang C."/>
            <person name="Yang T."/>
            <person name="Huo Q."/>
            <person name="Li W."/>
            <person name="Guo W."/>
            <person name="Chen H."/>
            <person name="Zhou L."/>
            <person name="Ni X."/>
            <person name="Tian J."/>
            <person name="Zhou Y."/>
            <person name="Sheng Y."/>
            <person name="Liu T."/>
            <person name="Pan Y."/>
            <person name="Xia L."/>
            <person name="Li J."/>
            <person name="Zhao F."/>
            <person name="Cao W."/>
        </authorList>
    </citation>
    <scope>NUCLEOTIDE SEQUENCE</scope>
    <source>
        <strain evidence="1">Hyas-2018</strain>
    </source>
</reference>
<evidence type="ECO:0000313" key="1">
    <source>
        <dbReference type="EMBL" id="KAH6941423.1"/>
    </source>
</evidence>
<sequence length="96" mass="10282">MWLKPFCYFVRVSNCASTIRSDCRGLLVLPCPKRCASIAYGVYCACVLLLGGEVELNPGPTNSGGASIESMLKELLSGQKKLTADIAALIEQQNNA</sequence>
<gene>
    <name evidence="1" type="ORF">HPB50_017929</name>
</gene>
<keyword evidence="2" id="KW-1185">Reference proteome</keyword>
<accession>A0ACB7T3A0</accession>
<dbReference type="Proteomes" id="UP000821845">
    <property type="component" value="Chromosome 11"/>
</dbReference>
<name>A0ACB7T3A0_HYAAI</name>
<proteinExistence type="predicted"/>
<comment type="caution">
    <text evidence="1">The sequence shown here is derived from an EMBL/GenBank/DDBJ whole genome shotgun (WGS) entry which is preliminary data.</text>
</comment>
<organism evidence="1 2">
    <name type="scientific">Hyalomma asiaticum</name>
    <name type="common">Tick</name>
    <dbReference type="NCBI Taxonomy" id="266040"/>
    <lineage>
        <taxon>Eukaryota</taxon>
        <taxon>Metazoa</taxon>
        <taxon>Ecdysozoa</taxon>
        <taxon>Arthropoda</taxon>
        <taxon>Chelicerata</taxon>
        <taxon>Arachnida</taxon>
        <taxon>Acari</taxon>
        <taxon>Parasitiformes</taxon>
        <taxon>Ixodida</taxon>
        <taxon>Ixodoidea</taxon>
        <taxon>Ixodidae</taxon>
        <taxon>Hyalomminae</taxon>
        <taxon>Hyalomma</taxon>
    </lineage>
</organism>
<dbReference type="EMBL" id="CM023491">
    <property type="protein sequence ID" value="KAH6941423.1"/>
    <property type="molecule type" value="Genomic_DNA"/>
</dbReference>